<feature type="domain" description="MacB-like periplasmic core" evidence="8">
    <location>
        <begin position="434"/>
        <end position="646"/>
    </location>
</feature>
<dbReference type="Pfam" id="PF02687">
    <property type="entry name" value="FtsX"/>
    <property type="match status" value="2"/>
</dbReference>
<organism evidence="9 10">
    <name type="scientific">Larkinella punicea</name>
    <dbReference type="NCBI Taxonomy" id="2315727"/>
    <lineage>
        <taxon>Bacteria</taxon>
        <taxon>Pseudomonadati</taxon>
        <taxon>Bacteroidota</taxon>
        <taxon>Cytophagia</taxon>
        <taxon>Cytophagales</taxon>
        <taxon>Spirosomataceae</taxon>
        <taxon>Larkinella</taxon>
    </lineage>
</organism>
<feature type="transmembrane region" description="Helical" evidence="6">
    <location>
        <begin position="21"/>
        <end position="42"/>
    </location>
</feature>
<feature type="transmembrane region" description="Helical" evidence="6">
    <location>
        <begin position="383"/>
        <end position="412"/>
    </location>
</feature>
<keyword evidence="3 6" id="KW-0812">Transmembrane</keyword>
<dbReference type="OrthoDB" id="5933722at2"/>
<proteinExistence type="predicted"/>
<dbReference type="EMBL" id="QOWE01000001">
    <property type="protein sequence ID" value="RCR71412.1"/>
    <property type="molecule type" value="Genomic_DNA"/>
</dbReference>
<name>A0A368JVB8_9BACT</name>
<feature type="domain" description="MacB-like periplasmic core" evidence="8">
    <location>
        <begin position="20"/>
        <end position="207"/>
    </location>
</feature>
<dbReference type="Proteomes" id="UP000253383">
    <property type="component" value="Unassembled WGS sequence"/>
</dbReference>
<feature type="transmembrane region" description="Helical" evidence="6">
    <location>
        <begin position="336"/>
        <end position="363"/>
    </location>
</feature>
<feature type="transmembrane region" description="Helical" evidence="6">
    <location>
        <begin position="433"/>
        <end position="452"/>
    </location>
</feature>
<evidence type="ECO:0000256" key="3">
    <source>
        <dbReference type="ARBA" id="ARBA00022692"/>
    </source>
</evidence>
<dbReference type="InterPro" id="IPR050250">
    <property type="entry name" value="Macrolide_Exporter_MacB"/>
</dbReference>
<feature type="transmembrane region" description="Helical" evidence="6">
    <location>
        <begin position="765"/>
        <end position="785"/>
    </location>
</feature>
<evidence type="ECO:0000259" key="7">
    <source>
        <dbReference type="Pfam" id="PF02687"/>
    </source>
</evidence>
<dbReference type="PANTHER" id="PTHR30572:SF18">
    <property type="entry name" value="ABC-TYPE MACROLIDE FAMILY EXPORT SYSTEM PERMEASE COMPONENT 2"/>
    <property type="match status" value="1"/>
</dbReference>
<evidence type="ECO:0000256" key="6">
    <source>
        <dbReference type="SAM" id="Phobius"/>
    </source>
</evidence>
<evidence type="ECO:0000256" key="1">
    <source>
        <dbReference type="ARBA" id="ARBA00004651"/>
    </source>
</evidence>
<dbReference type="RefSeq" id="WP_114403943.1">
    <property type="nucleotide sequence ID" value="NZ_QOWE01000001.1"/>
</dbReference>
<reference evidence="9 10" key="1">
    <citation type="submission" date="2018-07" db="EMBL/GenBank/DDBJ databases">
        <title>Genome analysis of Larkinella rosea.</title>
        <authorList>
            <person name="Zhou Z."/>
            <person name="Wang G."/>
        </authorList>
    </citation>
    <scope>NUCLEOTIDE SEQUENCE [LARGE SCALE GENOMIC DNA]</scope>
    <source>
        <strain evidence="10">zzj9</strain>
    </source>
</reference>
<evidence type="ECO:0000256" key="4">
    <source>
        <dbReference type="ARBA" id="ARBA00022989"/>
    </source>
</evidence>
<evidence type="ECO:0000313" key="9">
    <source>
        <dbReference type="EMBL" id="RCR71412.1"/>
    </source>
</evidence>
<gene>
    <name evidence="9" type="ORF">DUE52_00290</name>
</gene>
<evidence type="ECO:0000256" key="5">
    <source>
        <dbReference type="ARBA" id="ARBA00023136"/>
    </source>
</evidence>
<dbReference type="GO" id="GO:0005886">
    <property type="term" value="C:plasma membrane"/>
    <property type="evidence" value="ECO:0007669"/>
    <property type="project" value="UniProtKB-SubCell"/>
</dbReference>
<dbReference type="InterPro" id="IPR025857">
    <property type="entry name" value="MacB_PCD"/>
</dbReference>
<keyword evidence="5 6" id="KW-0472">Membrane</keyword>
<feature type="domain" description="ABC3 transporter permease C-terminal" evidence="7">
    <location>
        <begin position="683"/>
        <end position="795"/>
    </location>
</feature>
<feature type="transmembrane region" description="Helical" evidence="6">
    <location>
        <begin position="723"/>
        <end position="745"/>
    </location>
</feature>
<keyword evidence="10" id="KW-1185">Reference proteome</keyword>
<feature type="domain" description="ABC3 transporter permease C-terminal" evidence="7">
    <location>
        <begin position="296"/>
        <end position="412"/>
    </location>
</feature>
<comment type="subcellular location">
    <subcellularLocation>
        <location evidence="1">Cell membrane</location>
        <topology evidence="1">Multi-pass membrane protein</topology>
    </subcellularLocation>
</comment>
<sequence length="802" mass="89817">MIWNYFKIAWRTFWKNRTISLVNVLGLAIGLVVTLLIVLYVAHEYSYDRFHANGRRIVKVELRHEEGERSFSAPTMSYRFGEKVKAACPGVDDFARLTEKGFNSKLIQSDADHKAFESDFRFADPGFLRLFSFQLLKGDPKTVLTRPATVVLTERMARKYFGDADPLGKTILYDKAHRLQVVGVVKNPPFNSSIQFDFLGDMTTHRAIERNWHAGFLGEKKADEIQESVGTGGSYETYFLLSARTTTHDIEQKIPSLLSKEEMIKDGRDRYRLYPLFDYHFRVQNLTYKRVGIFSVVGGLILLLALINYVSLTTARSIIRAKEIGIRKVVGAARKALVVQFYLESALYVTLAFCLAMLIFTVLQPVFCNTLQITIDPNFLTSPFFLIPTAGFFILSILLSGSYPALLLSGFSPIQSLKGKFSAAGSALRIRKGLTVFQFTVSIALMIGSILIKNQLDLFLQKDLGIDRERVVTVHLDPEDGLDKYSKAIRAEINQLKGVESVAASTLLMYGPFSSSWQLKRMDGKKEVIATTYTVDAEFIETMNIKWAIAPRKGLDWATTNQIVLNESAAKQLGVDPKNYEQSLDLGRGMTKTVVGVVKDFNFMTMAYGIAPMALFVGSDTTFRDYLYIKLAKGAPTSETLASIQQVYDRYKTAKPFSYAFLDQTYRQLYVNELSMGKIILALTGFAILIACLGLFGLAAFTAEQRTKEIGVRKVLGASVTNIVRLLSVDFLKLVLISIGIATPIAGYVMKNWLQDFAYKVELSWWVFALAGSLAVFIAFLTVSFQSVKAALMNPVTSLRSE</sequence>
<dbReference type="PANTHER" id="PTHR30572">
    <property type="entry name" value="MEMBRANE COMPONENT OF TRANSPORTER-RELATED"/>
    <property type="match status" value="1"/>
</dbReference>
<accession>A0A368JVB8</accession>
<dbReference type="AlphaFoldDB" id="A0A368JVB8"/>
<keyword evidence="2" id="KW-1003">Cell membrane</keyword>
<protein>
    <submittedName>
        <fullName evidence="9">ABC transporter permease</fullName>
    </submittedName>
</protein>
<dbReference type="Pfam" id="PF12704">
    <property type="entry name" value="MacB_PCD"/>
    <property type="match status" value="2"/>
</dbReference>
<comment type="caution">
    <text evidence="9">The sequence shown here is derived from an EMBL/GenBank/DDBJ whole genome shotgun (WGS) entry which is preliminary data.</text>
</comment>
<dbReference type="InterPro" id="IPR003838">
    <property type="entry name" value="ABC3_permease_C"/>
</dbReference>
<keyword evidence="4 6" id="KW-1133">Transmembrane helix</keyword>
<evidence type="ECO:0000259" key="8">
    <source>
        <dbReference type="Pfam" id="PF12704"/>
    </source>
</evidence>
<dbReference type="GO" id="GO:0022857">
    <property type="term" value="F:transmembrane transporter activity"/>
    <property type="evidence" value="ECO:0007669"/>
    <property type="project" value="TreeGrafter"/>
</dbReference>
<feature type="transmembrane region" description="Helical" evidence="6">
    <location>
        <begin position="679"/>
        <end position="702"/>
    </location>
</feature>
<evidence type="ECO:0000256" key="2">
    <source>
        <dbReference type="ARBA" id="ARBA00022475"/>
    </source>
</evidence>
<evidence type="ECO:0000313" key="10">
    <source>
        <dbReference type="Proteomes" id="UP000253383"/>
    </source>
</evidence>
<feature type="transmembrane region" description="Helical" evidence="6">
    <location>
        <begin position="291"/>
        <end position="315"/>
    </location>
</feature>